<dbReference type="AlphaFoldDB" id="A0A0D2BBX0"/>
<evidence type="ECO:0000256" key="1">
    <source>
        <dbReference type="SAM" id="MobiDB-lite"/>
    </source>
</evidence>
<dbReference type="Pfam" id="PF00561">
    <property type="entry name" value="Abhydrolase_1"/>
    <property type="match status" value="1"/>
</dbReference>
<dbReference type="HOGENOM" id="CLU_020336_7_1_1"/>
<organism evidence="3 4">
    <name type="scientific">Exophiala spinifera</name>
    <dbReference type="NCBI Taxonomy" id="91928"/>
    <lineage>
        <taxon>Eukaryota</taxon>
        <taxon>Fungi</taxon>
        <taxon>Dikarya</taxon>
        <taxon>Ascomycota</taxon>
        <taxon>Pezizomycotina</taxon>
        <taxon>Eurotiomycetes</taxon>
        <taxon>Chaetothyriomycetidae</taxon>
        <taxon>Chaetothyriales</taxon>
        <taxon>Herpotrichiellaceae</taxon>
        <taxon>Exophiala</taxon>
    </lineage>
</organism>
<dbReference type="Proteomes" id="UP000053328">
    <property type="component" value="Unassembled WGS sequence"/>
</dbReference>
<dbReference type="OrthoDB" id="284184at2759"/>
<dbReference type="PANTHER" id="PTHR43798:SF5">
    <property type="entry name" value="MONOACYLGLYCEROL LIPASE ABHD6"/>
    <property type="match status" value="1"/>
</dbReference>
<dbReference type="STRING" id="91928.A0A0D2BBX0"/>
<dbReference type="EMBL" id="KN847495">
    <property type="protein sequence ID" value="KIW16110.1"/>
    <property type="molecule type" value="Genomic_DNA"/>
</dbReference>
<gene>
    <name evidence="3" type="ORF">PV08_06161</name>
</gene>
<sequence>MAQALLPLSRIETKVLSNGIHALVAGGASTSSAADSPGAPIVCMAGWPQTKEAYAEMVPLLARRHRVLVLDLPGLGASAAPGDQQQQQQQQGGGYSTGAISSILRSAVGAELGGGCAYHLVGHDVGAWVAAAWLRRFPSSLLSVTLMDSIVPGTFPALAFPPPDDVNRRLFQFSFNRLPPPLPETLVQGKERELLDWLFDAKAAHPERITRASRDLYAAAYARPGAMANGFSYYRAFDESVRQHELASEANDGVSGGGDGSSSSSSDDGVAVSVHVPILAIGGEQATGKTMERVLALSAEKKRSKLVIIPDCGHYVMEEQPEATAAEILMFVDAIDDEKK</sequence>
<dbReference type="GO" id="GO:0016020">
    <property type="term" value="C:membrane"/>
    <property type="evidence" value="ECO:0007669"/>
    <property type="project" value="TreeGrafter"/>
</dbReference>
<dbReference type="GeneID" id="27333244"/>
<protein>
    <recommendedName>
        <fullName evidence="2">AB hydrolase-1 domain-containing protein</fullName>
    </recommendedName>
</protein>
<dbReference type="GO" id="GO:0047372">
    <property type="term" value="F:monoacylglycerol lipase activity"/>
    <property type="evidence" value="ECO:0007669"/>
    <property type="project" value="TreeGrafter"/>
</dbReference>
<dbReference type="GO" id="GO:0046464">
    <property type="term" value="P:acylglycerol catabolic process"/>
    <property type="evidence" value="ECO:0007669"/>
    <property type="project" value="TreeGrafter"/>
</dbReference>
<evidence type="ECO:0000313" key="3">
    <source>
        <dbReference type="EMBL" id="KIW16110.1"/>
    </source>
</evidence>
<dbReference type="RefSeq" id="XP_016236326.1">
    <property type="nucleotide sequence ID" value="XM_016380499.1"/>
</dbReference>
<proteinExistence type="predicted"/>
<dbReference type="PANTHER" id="PTHR43798">
    <property type="entry name" value="MONOACYLGLYCEROL LIPASE"/>
    <property type="match status" value="1"/>
</dbReference>
<dbReference type="InterPro" id="IPR029058">
    <property type="entry name" value="AB_hydrolase_fold"/>
</dbReference>
<feature type="domain" description="AB hydrolase-1" evidence="2">
    <location>
        <begin position="40"/>
        <end position="320"/>
    </location>
</feature>
<dbReference type="InterPro" id="IPR050266">
    <property type="entry name" value="AB_hydrolase_sf"/>
</dbReference>
<dbReference type="SUPFAM" id="SSF53474">
    <property type="entry name" value="alpha/beta-Hydrolases"/>
    <property type="match status" value="1"/>
</dbReference>
<reference evidence="3 4" key="1">
    <citation type="submission" date="2015-01" db="EMBL/GenBank/DDBJ databases">
        <title>The Genome Sequence of Exophiala spinifera CBS89968.</title>
        <authorList>
            <consortium name="The Broad Institute Genomics Platform"/>
            <person name="Cuomo C."/>
            <person name="de Hoog S."/>
            <person name="Gorbushina A."/>
            <person name="Stielow B."/>
            <person name="Teixiera M."/>
            <person name="Abouelleil A."/>
            <person name="Chapman S.B."/>
            <person name="Priest M."/>
            <person name="Young S.K."/>
            <person name="Wortman J."/>
            <person name="Nusbaum C."/>
            <person name="Birren B."/>
        </authorList>
    </citation>
    <scope>NUCLEOTIDE SEQUENCE [LARGE SCALE GENOMIC DNA]</scope>
    <source>
        <strain evidence="3 4">CBS 89968</strain>
    </source>
</reference>
<feature type="region of interest" description="Disordered" evidence="1">
    <location>
        <begin position="245"/>
        <end position="269"/>
    </location>
</feature>
<dbReference type="InterPro" id="IPR000073">
    <property type="entry name" value="AB_hydrolase_1"/>
</dbReference>
<keyword evidence="4" id="KW-1185">Reference proteome</keyword>
<name>A0A0D2BBX0_9EURO</name>
<accession>A0A0D2BBX0</accession>
<evidence type="ECO:0000259" key="2">
    <source>
        <dbReference type="Pfam" id="PF00561"/>
    </source>
</evidence>
<evidence type="ECO:0000313" key="4">
    <source>
        <dbReference type="Proteomes" id="UP000053328"/>
    </source>
</evidence>
<dbReference type="VEuPathDB" id="FungiDB:PV08_06161"/>
<dbReference type="Gene3D" id="3.40.50.1820">
    <property type="entry name" value="alpha/beta hydrolase"/>
    <property type="match status" value="1"/>
</dbReference>